<gene>
    <name evidence="4" type="ORF">ACFP3H_01225</name>
</gene>
<dbReference type="EMBL" id="JBHSQN010000001">
    <property type="protein sequence ID" value="MFC6009664.1"/>
    <property type="molecule type" value="Genomic_DNA"/>
</dbReference>
<evidence type="ECO:0000313" key="5">
    <source>
        <dbReference type="Proteomes" id="UP001596223"/>
    </source>
</evidence>
<evidence type="ECO:0000259" key="2">
    <source>
        <dbReference type="Pfam" id="PF24088"/>
    </source>
</evidence>
<feature type="domain" description="DUF7373" evidence="2">
    <location>
        <begin position="29"/>
        <end position="225"/>
    </location>
</feature>
<dbReference type="Proteomes" id="UP001596223">
    <property type="component" value="Unassembled WGS sequence"/>
</dbReference>
<evidence type="ECO:0000313" key="4">
    <source>
        <dbReference type="EMBL" id="MFC6009664.1"/>
    </source>
</evidence>
<feature type="domain" description="DUF7373" evidence="3">
    <location>
        <begin position="236"/>
        <end position="376"/>
    </location>
</feature>
<protein>
    <submittedName>
        <fullName evidence="4">Uncharacterized protein</fullName>
    </submittedName>
</protein>
<accession>A0ABW1JKI8</accession>
<feature type="region of interest" description="Disordered" evidence="1">
    <location>
        <begin position="1"/>
        <end position="39"/>
    </location>
</feature>
<dbReference type="Pfam" id="PF24092">
    <property type="entry name" value="DUF7373_C"/>
    <property type="match status" value="1"/>
</dbReference>
<dbReference type="InterPro" id="IPR055797">
    <property type="entry name" value="DUF7373"/>
</dbReference>
<name>A0ABW1JKI8_9NOCA</name>
<dbReference type="RefSeq" id="WP_378598263.1">
    <property type="nucleotide sequence ID" value="NZ_JBHSQN010000001.1"/>
</dbReference>
<dbReference type="InterPro" id="IPR056463">
    <property type="entry name" value="DUF7373_C"/>
</dbReference>
<keyword evidence="5" id="KW-1185">Reference proteome</keyword>
<comment type="caution">
    <text evidence="4">The sequence shown here is derived from an EMBL/GenBank/DDBJ whole genome shotgun (WGS) entry which is preliminary data.</text>
</comment>
<dbReference type="Pfam" id="PF24088">
    <property type="entry name" value="DUF7373"/>
    <property type="match status" value="1"/>
</dbReference>
<reference evidence="5" key="1">
    <citation type="journal article" date="2019" name="Int. J. Syst. Evol. Microbiol.">
        <title>The Global Catalogue of Microorganisms (GCM) 10K type strain sequencing project: providing services to taxonomists for standard genome sequencing and annotation.</title>
        <authorList>
            <consortium name="The Broad Institute Genomics Platform"/>
            <consortium name="The Broad Institute Genome Sequencing Center for Infectious Disease"/>
            <person name="Wu L."/>
            <person name="Ma J."/>
        </authorList>
    </citation>
    <scope>NUCLEOTIDE SEQUENCE [LARGE SCALE GENOMIC DNA]</scope>
    <source>
        <strain evidence="5">CCUG 36956</strain>
    </source>
</reference>
<proteinExistence type="predicted"/>
<organism evidence="4 5">
    <name type="scientific">Nocardia lasii</name>
    <dbReference type="NCBI Taxonomy" id="1616107"/>
    <lineage>
        <taxon>Bacteria</taxon>
        <taxon>Bacillati</taxon>
        <taxon>Actinomycetota</taxon>
        <taxon>Actinomycetes</taxon>
        <taxon>Mycobacteriales</taxon>
        <taxon>Nocardiaceae</taxon>
        <taxon>Nocardia</taxon>
    </lineage>
</organism>
<evidence type="ECO:0000256" key="1">
    <source>
        <dbReference type="SAM" id="MobiDB-lite"/>
    </source>
</evidence>
<sequence length="378" mass="41716">MTATQDPEPKIELSKLELGNYSGVPEPLTKPSDESHGRAVQAQRLANLVPQPMDIDPRMKHYSSIQPRIITSIDHQSMGSWVGSDLEPHKAALAGFISGFNSVANSDARYSLSISLENRILIFDSDASASTAMTAIVDSELAADPEKTTLSVTDFPAARAYWKPDRPTLWSWYTTGRFVIFTTVWDRLSGELSQTDLAGMMDLVSKSLSKIPDKISGFTPVPAPKRDTTSPDWDGMLARAVPAINDRQPGLTIPGVYDREGGLQISRSPELDRTLFETAGVDLVAFNGGYLYRAKDAEAAETVTNQHATFTKFYRKVDSPPALPVAKCYELKNPTTRSRMRYYCSVNFDRYAADISANQLDDAYQRISAQYALLVNGQ</sequence>
<evidence type="ECO:0000259" key="3">
    <source>
        <dbReference type="Pfam" id="PF24092"/>
    </source>
</evidence>